<feature type="domain" description="Metalloenzyme" evidence="14">
    <location>
        <begin position="5"/>
        <end position="491"/>
    </location>
</feature>
<dbReference type="Pfam" id="PF01676">
    <property type="entry name" value="Metalloenzyme"/>
    <property type="match status" value="1"/>
</dbReference>
<dbReference type="PANTHER" id="PTHR31637">
    <property type="entry name" value="2,3-BISPHOSPHOGLYCERATE-INDEPENDENT PHOSPHOGLYCERATE MUTASE"/>
    <property type="match status" value="1"/>
</dbReference>
<dbReference type="OrthoDB" id="9800863at2"/>
<evidence type="ECO:0000256" key="3">
    <source>
        <dbReference type="ARBA" id="ARBA00004798"/>
    </source>
</evidence>
<evidence type="ECO:0000256" key="7">
    <source>
        <dbReference type="ARBA" id="ARBA00023211"/>
    </source>
</evidence>
<evidence type="ECO:0000256" key="1">
    <source>
        <dbReference type="ARBA" id="ARBA00000370"/>
    </source>
</evidence>
<feature type="binding site" evidence="9 13">
    <location>
        <position position="436"/>
    </location>
    <ligand>
        <name>Mn(2+)</name>
        <dbReference type="ChEBI" id="CHEBI:29035"/>
        <label>2</label>
    </ligand>
</feature>
<feature type="binding site" evidence="9 13">
    <location>
        <position position="12"/>
    </location>
    <ligand>
        <name>Mn(2+)</name>
        <dbReference type="ChEBI" id="CHEBI:29035"/>
        <label>2</label>
    </ligand>
</feature>
<feature type="binding site" evidence="9 13">
    <location>
        <position position="395"/>
    </location>
    <ligand>
        <name>Mn(2+)</name>
        <dbReference type="ChEBI" id="CHEBI:29035"/>
        <label>1</label>
    </ligand>
</feature>
<evidence type="ECO:0000256" key="11">
    <source>
        <dbReference type="PIRSR" id="PIRSR001492-1"/>
    </source>
</evidence>
<dbReference type="NCBIfam" id="TIGR01307">
    <property type="entry name" value="pgm_bpd_ind"/>
    <property type="match status" value="1"/>
</dbReference>
<evidence type="ECO:0000256" key="8">
    <source>
        <dbReference type="ARBA" id="ARBA00023235"/>
    </source>
</evidence>
<keyword evidence="6 9" id="KW-0324">Glycolysis</keyword>
<dbReference type="FunFam" id="3.40.1450.10:FF:000002">
    <property type="entry name" value="2,3-bisphosphoglycerate-independent phosphoglycerate mutase"/>
    <property type="match status" value="1"/>
</dbReference>
<feature type="binding site" evidence="9 12">
    <location>
        <position position="187"/>
    </location>
    <ligand>
        <name>substrate</name>
    </ligand>
</feature>
<dbReference type="GO" id="GO:0005829">
    <property type="term" value="C:cytosol"/>
    <property type="evidence" value="ECO:0007669"/>
    <property type="project" value="TreeGrafter"/>
</dbReference>
<feature type="binding site" evidence="9 13">
    <location>
        <position position="437"/>
    </location>
    <ligand>
        <name>Mn(2+)</name>
        <dbReference type="ChEBI" id="CHEBI:29035"/>
        <label>2</label>
    </ligand>
</feature>
<comment type="catalytic activity">
    <reaction evidence="1 9">
        <text>(2R)-2-phosphoglycerate = (2R)-3-phosphoglycerate</text>
        <dbReference type="Rhea" id="RHEA:15901"/>
        <dbReference type="ChEBI" id="CHEBI:58272"/>
        <dbReference type="ChEBI" id="CHEBI:58289"/>
        <dbReference type="EC" id="5.4.2.12"/>
    </reaction>
</comment>
<accession>A0A1H4B4R4</accession>
<dbReference type="PIRSF" id="PIRSF001492">
    <property type="entry name" value="IPGAM"/>
    <property type="match status" value="1"/>
</dbReference>
<gene>
    <name evidence="9" type="primary">gpmI</name>
    <name evidence="16" type="ORF">SAMN05444370_10517</name>
</gene>
<dbReference type="InterPro" id="IPR036646">
    <property type="entry name" value="PGAM_B_sf"/>
</dbReference>
<feature type="binding site" evidence="9 13">
    <location>
        <position position="455"/>
    </location>
    <ligand>
        <name>Mn(2+)</name>
        <dbReference type="ChEBI" id="CHEBI:29035"/>
        <label>1</label>
    </ligand>
</feature>
<dbReference type="CDD" id="cd16010">
    <property type="entry name" value="iPGM"/>
    <property type="match status" value="1"/>
</dbReference>
<keyword evidence="5 9" id="KW-0479">Metal-binding</keyword>
<dbReference type="SUPFAM" id="SSF64158">
    <property type="entry name" value="2,3-Bisphosphoglycerate-independent phosphoglycerate mutase, substrate-binding domain"/>
    <property type="match status" value="1"/>
</dbReference>
<feature type="domain" description="BPG-independent PGAM N-terminal" evidence="15">
    <location>
        <begin position="82"/>
        <end position="290"/>
    </location>
</feature>
<dbReference type="HAMAP" id="MF_01038">
    <property type="entry name" value="GpmI"/>
    <property type="match status" value="1"/>
</dbReference>
<keyword evidence="7 9" id="KW-0464">Manganese</keyword>
<evidence type="ECO:0000256" key="12">
    <source>
        <dbReference type="PIRSR" id="PIRSR001492-2"/>
    </source>
</evidence>
<feature type="active site" description="Phosphoserine intermediate" evidence="9 11">
    <location>
        <position position="62"/>
    </location>
</feature>
<evidence type="ECO:0000313" key="17">
    <source>
        <dbReference type="Proteomes" id="UP000198703"/>
    </source>
</evidence>
<dbReference type="Gene3D" id="3.40.1450.10">
    <property type="entry name" value="BPG-independent phosphoglycerate mutase, domain B"/>
    <property type="match status" value="1"/>
</dbReference>
<evidence type="ECO:0000259" key="14">
    <source>
        <dbReference type="Pfam" id="PF01676"/>
    </source>
</evidence>
<evidence type="ECO:0000313" key="16">
    <source>
        <dbReference type="EMBL" id="SEA42998.1"/>
    </source>
</evidence>
<name>A0A1H4B4R4_9RHOB</name>
<dbReference type="Proteomes" id="UP000198703">
    <property type="component" value="Unassembled WGS sequence"/>
</dbReference>
<dbReference type="UniPathway" id="UPA00109">
    <property type="reaction ID" value="UER00186"/>
</dbReference>
<keyword evidence="8 9" id="KW-0413">Isomerase</keyword>
<feature type="binding site" evidence="9 12">
    <location>
        <begin position="252"/>
        <end position="255"/>
    </location>
    <ligand>
        <name>substrate</name>
    </ligand>
</feature>
<comment type="function">
    <text evidence="2 9">Catalyzes the interconversion of 2-phosphoglycerate and 3-phosphoglycerate.</text>
</comment>
<dbReference type="SUPFAM" id="SSF53649">
    <property type="entry name" value="Alkaline phosphatase-like"/>
    <property type="match status" value="1"/>
</dbReference>
<evidence type="ECO:0000259" key="15">
    <source>
        <dbReference type="Pfam" id="PF06415"/>
    </source>
</evidence>
<evidence type="ECO:0000256" key="5">
    <source>
        <dbReference type="ARBA" id="ARBA00022723"/>
    </source>
</evidence>
<dbReference type="InterPro" id="IPR011258">
    <property type="entry name" value="BPG-indep_PGM_N"/>
</dbReference>
<feature type="binding site" evidence="9 12">
    <location>
        <position position="181"/>
    </location>
    <ligand>
        <name>substrate</name>
    </ligand>
</feature>
<dbReference type="GO" id="GO:0006007">
    <property type="term" value="P:glucose catabolic process"/>
    <property type="evidence" value="ECO:0007669"/>
    <property type="project" value="InterPro"/>
</dbReference>
<dbReference type="RefSeq" id="WP_093252787.1">
    <property type="nucleotide sequence ID" value="NZ_FNQM01000005.1"/>
</dbReference>
<dbReference type="InterPro" id="IPR005995">
    <property type="entry name" value="Pgm_bpd_ind"/>
</dbReference>
<evidence type="ECO:0000256" key="10">
    <source>
        <dbReference type="NCBIfam" id="TIGR01307"/>
    </source>
</evidence>
<reference evidence="16 17" key="1">
    <citation type="submission" date="2016-10" db="EMBL/GenBank/DDBJ databases">
        <authorList>
            <person name="de Groot N.N."/>
        </authorList>
    </citation>
    <scope>NUCLEOTIDE SEQUENCE [LARGE SCALE GENOMIC DNA]</scope>
    <source>
        <strain evidence="16 17">DSM 15345</strain>
    </source>
</reference>
<comment type="cofactor">
    <cofactor evidence="9">
        <name>Mn(2+)</name>
        <dbReference type="ChEBI" id="CHEBI:29035"/>
    </cofactor>
    <text evidence="9">Binds 2 manganese ions per subunit.</text>
</comment>
<feature type="binding site" evidence="9 13">
    <location>
        <position position="62"/>
    </location>
    <ligand>
        <name>Mn(2+)</name>
        <dbReference type="ChEBI" id="CHEBI:29035"/>
        <label>2</label>
    </ligand>
</feature>
<dbReference type="GO" id="GO:0004619">
    <property type="term" value="F:phosphoglycerate mutase activity"/>
    <property type="evidence" value="ECO:0007669"/>
    <property type="project" value="UniProtKB-UniRule"/>
</dbReference>
<dbReference type="PANTHER" id="PTHR31637:SF0">
    <property type="entry name" value="2,3-BISPHOSPHOGLYCERATE-INDEPENDENT PHOSPHOGLYCERATE MUTASE"/>
    <property type="match status" value="1"/>
</dbReference>
<keyword evidence="17" id="KW-1185">Reference proteome</keyword>
<dbReference type="Pfam" id="PF06415">
    <property type="entry name" value="iPGM_N"/>
    <property type="match status" value="1"/>
</dbReference>
<dbReference type="InterPro" id="IPR006124">
    <property type="entry name" value="Metalloenzyme"/>
</dbReference>
<feature type="binding site" evidence="9 12">
    <location>
        <position position="328"/>
    </location>
    <ligand>
        <name>substrate</name>
    </ligand>
</feature>
<comment type="subunit">
    <text evidence="9">Monomer.</text>
</comment>
<comment type="similarity">
    <text evidence="4 9">Belongs to the BPG-independent phosphoglycerate mutase family.</text>
</comment>
<evidence type="ECO:0000256" key="13">
    <source>
        <dbReference type="PIRSR" id="PIRSR001492-3"/>
    </source>
</evidence>
<feature type="binding site" evidence="9 12">
    <location>
        <begin position="152"/>
        <end position="153"/>
    </location>
    <ligand>
        <name>substrate</name>
    </ligand>
</feature>
<protein>
    <recommendedName>
        <fullName evidence="9 10">2,3-bisphosphoglycerate-independent phosphoglycerate mutase</fullName>
        <shortName evidence="9">BPG-independent PGAM</shortName>
        <shortName evidence="9">Phosphoglyceromutase</shortName>
        <shortName evidence="9">iPGM</shortName>
        <ecNumber evidence="9 10">5.4.2.12</ecNumber>
    </recommendedName>
</protein>
<dbReference type="GO" id="GO:0006096">
    <property type="term" value="P:glycolytic process"/>
    <property type="evidence" value="ECO:0007669"/>
    <property type="project" value="UniProtKB-UniRule"/>
</dbReference>
<comment type="pathway">
    <text evidence="3 9">Carbohydrate degradation; glycolysis; pyruvate from D-glyceraldehyde 3-phosphate: step 3/5.</text>
</comment>
<proteinExistence type="inferred from homology"/>
<evidence type="ECO:0000256" key="4">
    <source>
        <dbReference type="ARBA" id="ARBA00008819"/>
    </source>
</evidence>
<dbReference type="Gene3D" id="3.40.720.10">
    <property type="entry name" value="Alkaline Phosphatase, subunit A"/>
    <property type="match status" value="1"/>
</dbReference>
<feature type="binding site" evidence="9 12">
    <location>
        <position position="123"/>
    </location>
    <ligand>
        <name>substrate</name>
    </ligand>
</feature>
<evidence type="ECO:0000256" key="9">
    <source>
        <dbReference type="HAMAP-Rule" id="MF_01038"/>
    </source>
</evidence>
<dbReference type="EMBL" id="FNQM01000005">
    <property type="protein sequence ID" value="SEA42998.1"/>
    <property type="molecule type" value="Genomic_DNA"/>
</dbReference>
<dbReference type="InterPro" id="IPR017850">
    <property type="entry name" value="Alkaline_phosphatase_core_sf"/>
</dbReference>
<evidence type="ECO:0000256" key="2">
    <source>
        <dbReference type="ARBA" id="ARBA00002315"/>
    </source>
</evidence>
<dbReference type="STRING" id="89524.SAMN05444370_10517"/>
<evidence type="ECO:0000256" key="6">
    <source>
        <dbReference type="ARBA" id="ARBA00023152"/>
    </source>
</evidence>
<feature type="binding site" evidence="9 13">
    <location>
        <position position="399"/>
    </location>
    <ligand>
        <name>Mn(2+)</name>
        <dbReference type="ChEBI" id="CHEBI:29035"/>
        <label>1</label>
    </ligand>
</feature>
<dbReference type="EC" id="5.4.2.12" evidence="9 10"/>
<sequence>MAYRPVVLCILDGWGLADAGGSNAVSQARTPVFDDLTANRPTATLVTSGENVGLPKGQMGNSEVGHVNIGAGRVVWMDLPRIDRAIATGAFAANPTLKAFAAPLRENGRVAHVMGLMSPGGVHSHQRHLAAAAQALAAMGVEVRVHAFLDGRDVPPKSALSALDAFMADAPQARIATVSGRFHAMDRDRRWERVEAAYDAVALGRGEKAPSARSAIEAAYARGETDEFVTPTVIGDYVGMAEGDGALCVNFRADRMRELLAALGDPDFDGFERPGWPRPGAMCGMTSYSEAHDRYMTALYPPSPPKNTLGDWVAQHGLRQFRVAETEKYPHVTFFLNGGVEDAYPGEDRHMAPSPKVRTYDLAPEMSAAEVTEKLVGAIASGGYDLIVANYANPDMVGHTGDLAAAVRAVETVDACLGQVVEAVRRSGGAMLVFADHGNCEQMTDPETGGPHTAHTLNPVPLILVGGPSGAKLSAGRLADVAPTALALMDLAQPTEMSGRSLLGR</sequence>
<organism evidence="16 17">
    <name type="scientific">Rubrimonas cliftonensis</name>
    <dbReference type="NCBI Taxonomy" id="89524"/>
    <lineage>
        <taxon>Bacteria</taxon>
        <taxon>Pseudomonadati</taxon>
        <taxon>Pseudomonadota</taxon>
        <taxon>Alphaproteobacteria</taxon>
        <taxon>Rhodobacterales</taxon>
        <taxon>Paracoccaceae</taxon>
        <taxon>Rubrimonas</taxon>
    </lineage>
</organism>
<dbReference type="AlphaFoldDB" id="A0A1H4B4R4"/>
<dbReference type="GO" id="GO:0030145">
    <property type="term" value="F:manganese ion binding"/>
    <property type="evidence" value="ECO:0007669"/>
    <property type="project" value="UniProtKB-UniRule"/>
</dbReference>